<comment type="caution">
    <text evidence="1">The sequence shown here is derived from an EMBL/GenBank/DDBJ whole genome shotgun (WGS) entry which is preliminary data.</text>
</comment>
<dbReference type="AlphaFoldDB" id="A0A7W3WIP0"/>
<dbReference type="EMBL" id="JABJWZ010000031">
    <property type="protein sequence ID" value="MBB1252905.1"/>
    <property type="molecule type" value="Genomic_DNA"/>
</dbReference>
<evidence type="ECO:0000313" key="2">
    <source>
        <dbReference type="Proteomes" id="UP000525686"/>
    </source>
</evidence>
<sequence>MLAHRVAFRDDLPRTIQPLDGDGILVWAVRTGEMTPRLQADLNFYLRWWSARGASHQGDVPPPAGAGDELQWIEMEFVDDLPDGIYLEPKRRGAGMVWRIRRGEMTEQLRQDAVELLGGYLTLGRLVQHWDAGPGGPLDH</sequence>
<evidence type="ECO:0000313" key="1">
    <source>
        <dbReference type="EMBL" id="MBB1252905.1"/>
    </source>
</evidence>
<accession>A0A7W3WIP0</accession>
<dbReference type="Proteomes" id="UP000525686">
    <property type="component" value="Unassembled WGS sequence"/>
</dbReference>
<name>A0A7W3WIP0_9ACTN</name>
<proteinExistence type="predicted"/>
<protein>
    <submittedName>
        <fullName evidence="1">Uncharacterized protein</fullName>
    </submittedName>
</protein>
<organism evidence="1 2">
    <name type="scientific">Streptomyces alkaliterrae</name>
    <dbReference type="NCBI Taxonomy" id="2213162"/>
    <lineage>
        <taxon>Bacteria</taxon>
        <taxon>Bacillati</taxon>
        <taxon>Actinomycetota</taxon>
        <taxon>Actinomycetes</taxon>
        <taxon>Kitasatosporales</taxon>
        <taxon>Streptomycetaceae</taxon>
        <taxon>Streptomyces</taxon>
    </lineage>
</organism>
<gene>
    <name evidence="1" type="ORF">H3146_05925</name>
</gene>
<dbReference type="RefSeq" id="WP_181353697.1">
    <property type="nucleotide sequence ID" value="NZ_JABJWZ010000031.1"/>
</dbReference>
<reference evidence="2" key="1">
    <citation type="submission" date="2020-05" db="EMBL/GenBank/DDBJ databases">
        <title>Classification of alakaliphilic streptomycetes isolated from an alkaline soil next to Lonar Crater, India and a proposal for the recognition of Streptomyces alkaliterrae sp. nov.</title>
        <authorList>
            <person name="Golinska P."/>
        </authorList>
    </citation>
    <scope>NUCLEOTIDE SEQUENCE [LARGE SCALE GENOMIC DNA]</scope>
    <source>
        <strain evidence="2">OF3</strain>
    </source>
</reference>